<comment type="caution">
    <text evidence="3">The sequence shown here is derived from an EMBL/GenBank/DDBJ whole genome shotgun (WGS) entry which is preliminary data.</text>
</comment>
<dbReference type="Proteomes" id="UP000662074">
    <property type="component" value="Unassembled WGS sequence"/>
</dbReference>
<evidence type="ECO:0000256" key="1">
    <source>
        <dbReference type="SAM" id="SignalP"/>
    </source>
</evidence>
<dbReference type="InterPro" id="IPR025665">
    <property type="entry name" value="Beta-barrel_OMP_2"/>
</dbReference>
<gene>
    <name evidence="3" type="ORF">GCM10011425_37860</name>
</gene>
<evidence type="ECO:0000313" key="3">
    <source>
        <dbReference type="EMBL" id="GGI52574.1"/>
    </source>
</evidence>
<feature type="domain" description="Outer membrane protein beta-barrel" evidence="2">
    <location>
        <begin position="39"/>
        <end position="184"/>
    </location>
</feature>
<dbReference type="Pfam" id="PF13568">
    <property type="entry name" value="OMP_b-brl_2"/>
    <property type="match status" value="1"/>
</dbReference>
<evidence type="ECO:0000313" key="4">
    <source>
        <dbReference type="Proteomes" id="UP000662074"/>
    </source>
</evidence>
<dbReference type="RefSeq" id="WP_188418685.1">
    <property type="nucleotide sequence ID" value="NZ_BMDO01000014.1"/>
</dbReference>
<protein>
    <recommendedName>
        <fullName evidence="2">Outer membrane protein beta-barrel domain-containing protein</fullName>
    </recommendedName>
</protein>
<feature type="chain" id="PRO_5037687035" description="Outer membrane protein beta-barrel domain-containing protein" evidence="1">
    <location>
        <begin position="21"/>
        <end position="214"/>
    </location>
</feature>
<dbReference type="EMBL" id="BMDO01000014">
    <property type="protein sequence ID" value="GGI52574.1"/>
    <property type="molecule type" value="Genomic_DNA"/>
</dbReference>
<reference evidence="3" key="1">
    <citation type="journal article" date="2014" name="Int. J. Syst. Evol. Microbiol.">
        <title>Complete genome sequence of Corynebacterium casei LMG S-19264T (=DSM 44701T), isolated from a smear-ripened cheese.</title>
        <authorList>
            <consortium name="US DOE Joint Genome Institute (JGI-PGF)"/>
            <person name="Walter F."/>
            <person name="Albersmeier A."/>
            <person name="Kalinowski J."/>
            <person name="Ruckert C."/>
        </authorList>
    </citation>
    <scope>NUCLEOTIDE SEQUENCE</scope>
    <source>
        <strain evidence="3">CCM 8711</strain>
    </source>
</reference>
<dbReference type="AlphaFoldDB" id="A0A917JF33"/>
<evidence type="ECO:0000259" key="2">
    <source>
        <dbReference type="Pfam" id="PF13568"/>
    </source>
</evidence>
<feature type="signal peptide" evidence="1">
    <location>
        <begin position="1"/>
        <end position="20"/>
    </location>
</feature>
<reference evidence="3" key="2">
    <citation type="submission" date="2020-09" db="EMBL/GenBank/DDBJ databases">
        <authorList>
            <person name="Sun Q."/>
            <person name="Sedlacek I."/>
        </authorList>
    </citation>
    <scope>NUCLEOTIDE SEQUENCE</scope>
    <source>
        <strain evidence="3">CCM 8711</strain>
    </source>
</reference>
<keyword evidence="4" id="KW-1185">Reference proteome</keyword>
<proteinExistence type="predicted"/>
<organism evidence="3 4">
    <name type="scientific">Mucilaginibacter galii</name>
    <dbReference type="NCBI Taxonomy" id="2005073"/>
    <lineage>
        <taxon>Bacteria</taxon>
        <taxon>Pseudomonadati</taxon>
        <taxon>Bacteroidota</taxon>
        <taxon>Sphingobacteriia</taxon>
        <taxon>Sphingobacteriales</taxon>
        <taxon>Sphingobacteriaceae</taxon>
        <taxon>Mucilaginibacter</taxon>
    </lineage>
</organism>
<name>A0A917JF33_9SPHI</name>
<sequence length="214" mass="24141">MMKKLFFVAMVLLIAGSADAQRRNQYRRQRVSDDFYRPRVGLTGGLNIANTVSSRNSDFSTNTKLGANFGLFVDVPIIYPLSFQPEILYSQKGYRAQTVYGDFAQRANFIDVPLLAKIKLAPAFNVLVGPQISFLMNTRNTYYDGFTVLQQDRYTYNGDKTFVGGVIGIALDLNRNVDLRGRYNIDFQENNPNGSSGTPAFRNQVWQIGLGFKF</sequence>
<keyword evidence="1" id="KW-0732">Signal</keyword>
<accession>A0A917JF33</accession>